<sequence length="125" mass="13620">MPNPVTMLYGRKADLVILPHVLAEERPHPYSTPGRQRGAQIALTTGIDALASFAPQIVNPRHGLSRVVQCLGGCENKRHAYFRSISKTPRIRARGVPSVCAVALSVLMVRSDCQSPYPCSDARAQ</sequence>
<evidence type="ECO:0000313" key="2">
    <source>
        <dbReference type="Proteomes" id="UP000038802"/>
    </source>
</evidence>
<dbReference type="AlphaFoldDB" id="A0A0U0RN05"/>
<name>A0A0U0RN05_MYCTX</name>
<dbReference type="EMBL" id="CSAE01000371">
    <property type="protein sequence ID" value="COW18764.1"/>
    <property type="molecule type" value="Genomic_DNA"/>
</dbReference>
<organism evidence="1 2">
    <name type="scientific">Mycobacterium tuberculosis</name>
    <dbReference type="NCBI Taxonomy" id="1773"/>
    <lineage>
        <taxon>Bacteria</taxon>
        <taxon>Bacillati</taxon>
        <taxon>Actinomycetota</taxon>
        <taxon>Actinomycetes</taxon>
        <taxon>Mycobacteriales</taxon>
        <taxon>Mycobacteriaceae</taxon>
        <taxon>Mycobacterium</taxon>
        <taxon>Mycobacterium tuberculosis complex</taxon>
    </lineage>
</organism>
<dbReference type="STRING" id="115862.BBG46_17850"/>
<proteinExistence type="predicted"/>
<dbReference type="Proteomes" id="UP000038802">
    <property type="component" value="Unassembled WGS sequence"/>
</dbReference>
<evidence type="ECO:0000313" key="1">
    <source>
        <dbReference type="EMBL" id="COW18764.1"/>
    </source>
</evidence>
<reference evidence="2" key="1">
    <citation type="submission" date="2015-03" db="EMBL/GenBank/DDBJ databases">
        <authorList>
            <consortium name="Pathogen Informatics"/>
        </authorList>
    </citation>
    <scope>NUCLEOTIDE SEQUENCE [LARGE SCALE GENOMIC DNA]</scope>
    <source>
        <strain evidence="2">K00500041</strain>
    </source>
</reference>
<accession>A0A0U0RN05</accession>
<gene>
    <name evidence="1" type="ORF">ERS007703_03001</name>
</gene>
<protein>
    <submittedName>
        <fullName evidence="1">Uncharacterized protein</fullName>
    </submittedName>
</protein>